<name>A0AAN8PGC5_PATCE</name>
<evidence type="ECO:0000313" key="2">
    <source>
        <dbReference type="Proteomes" id="UP001347796"/>
    </source>
</evidence>
<proteinExistence type="predicted"/>
<dbReference type="AlphaFoldDB" id="A0AAN8PGC5"/>
<protein>
    <submittedName>
        <fullName evidence="1">Uncharacterized protein</fullName>
    </submittedName>
</protein>
<comment type="caution">
    <text evidence="1">The sequence shown here is derived from an EMBL/GenBank/DDBJ whole genome shotgun (WGS) entry which is preliminary data.</text>
</comment>
<dbReference type="EMBL" id="JAZGQO010000009">
    <property type="protein sequence ID" value="KAK6178197.1"/>
    <property type="molecule type" value="Genomic_DNA"/>
</dbReference>
<gene>
    <name evidence="1" type="ORF">SNE40_013007</name>
</gene>
<reference evidence="1 2" key="1">
    <citation type="submission" date="2024-01" db="EMBL/GenBank/DDBJ databases">
        <title>The genome of the rayed Mediterranean limpet Patella caerulea (Linnaeus, 1758).</title>
        <authorList>
            <person name="Anh-Thu Weber A."/>
            <person name="Halstead-Nussloch G."/>
        </authorList>
    </citation>
    <scope>NUCLEOTIDE SEQUENCE [LARGE SCALE GENOMIC DNA]</scope>
    <source>
        <strain evidence="1">AATW-2023a</strain>
        <tissue evidence="1">Whole specimen</tissue>
    </source>
</reference>
<dbReference type="Proteomes" id="UP001347796">
    <property type="component" value="Unassembled WGS sequence"/>
</dbReference>
<evidence type="ECO:0000313" key="1">
    <source>
        <dbReference type="EMBL" id="KAK6178197.1"/>
    </source>
</evidence>
<organism evidence="1 2">
    <name type="scientific">Patella caerulea</name>
    <name type="common">Rayed Mediterranean limpet</name>
    <dbReference type="NCBI Taxonomy" id="87958"/>
    <lineage>
        <taxon>Eukaryota</taxon>
        <taxon>Metazoa</taxon>
        <taxon>Spiralia</taxon>
        <taxon>Lophotrochozoa</taxon>
        <taxon>Mollusca</taxon>
        <taxon>Gastropoda</taxon>
        <taxon>Patellogastropoda</taxon>
        <taxon>Patelloidea</taxon>
        <taxon>Patellidae</taxon>
        <taxon>Patella</taxon>
    </lineage>
</organism>
<accession>A0AAN8PGC5</accession>
<sequence length="131" mass="14952">MDTHICQNPTNIVDHSHSSVNSDDIIDSLSDNSLKTTTLSSAISDEGNKTGVDTYNMRDSFSNPFITKRLGFKLCHLNINRFYSKFDEVKDFILDESNKIDILGLTETFLHSKINDAYINISNFEIIRKDR</sequence>
<keyword evidence="2" id="KW-1185">Reference proteome</keyword>